<evidence type="ECO:0000313" key="2">
    <source>
        <dbReference type="EMBL" id="OAQ34777.1"/>
    </source>
</evidence>
<name>A0A197KAP7_9FUNG</name>
<keyword evidence="3" id="KW-1185">Reference proteome</keyword>
<proteinExistence type="predicted"/>
<reference evidence="2 3" key="1">
    <citation type="submission" date="2016-05" db="EMBL/GenBank/DDBJ databases">
        <title>Genome sequencing reveals origins of a unique bacterial endosymbiosis in the earliest lineages of terrestrial Fungi.</title>
        <authorList>
            <consortium name="DOE Joint Genome Institute"/>
            <person name="Uehling J."/>
            <person name="Gryganskyi A."/>
            <person name="Hameed K."/>
            <person name="Tschaplinski T."/>
            <person name="Misztal P."/>
            <person name="Wu S."/>
            <person name="Desiro A."/>
            <person name="Vande Pol N."/>
            <person name="Du Z.-Y."/>
            <person name="Zienkiewicz A."/>
            <person name="Zienkiewicz K."/>
            <person name="Morin E."/>
            <person name="Tisserant E."/>
            <person name="Splivallo R."/>
            <person name="Hainaut M."/>
            <person name="Henrissat B."/>
            <person name="Ohm R."/>
            <person name="Kuo A."/>
            <person name="Yan J."/>
            <person name="Lipzen A."/>
            <person name="Nolan M."/>
            <person name="Labutti K."/>
            <person name="Barry K."/>
            <person name="Goldstein A."/>
            <person name="Labbe J."/>
            <person name="Schadt C."/>
            <person name="Tuskan G."/>
            <person name="Grigoriev I."/>
            <person name="Martin F."/>
            <person name="Vilgalys R."/>
            <person name="Bonito G."/>
        </authorList>
    </citation>
    <scope>NUCLEOTIDE SEQUENCE [LARGE SCALE GENOMIC DNA]</scope>
    <source>
        <strain evidence="2 3">AG-77</strain>
    </source>
</reference>
<evidence type="ECO:0000313" key="3">
    <source>
        <dbReference type="Proteomes" id="UP000078512"/>
    </source>
</evidence>
<organism evidence="2 3">
    <name type="scientific">Linnemannia elongata AG-77</name>
    <dbReference type="NCBI Taxonomy" id="1314771"/>
    <lineage>
        <taxon>Eukaryota</taxon>
        <taxon>Fungi</taxon>
        <taxon>Fungi incertae sedis</taxon>
        <taxon>Mucoromycota</taxon>
        <taxon>Mortierellomycotina</taxon>
        <taxon>Mortierellomycetes</taxon>
        <taxon>Mortierellales</taxon>
        <taxon>Mortierellaceae</taxon>
        <taxon>Linnemannia</taxon>
    </lineage>
</organism>
<evidence type="ECO:0000256" key="1">
    <source>
        <dbReference type="SAM" id="MobiDB-lite"/>
    </source>
</evidence>
<accession>A0A197KAP7</accession>
<protein>
    <submittedName>
        <fullName evidence="2">Uncharacterized protein</fullName>
    </submittedName>
</protein>
<feature type="region of interest" description="Disordered" evidence="1">
    <location>
        <begin position="1"/>
        <end position="77"/>
    </location>
</feature>
<dbReference type="AlphaFoldDB" id="A0A197KAP7"/>
<sequence length="334" mass="32614">MALSSLCHNMEKKSLEEGSDDHQEGGGDTGNGLQGASSVRLGGASRVSTGGRGGEGSDRDGGGRGRNVGHGNVQGTLGPGLDELGLAGIVVGDDELGPVLNKLGGVEGGDRGHLGLGEVVNSRGHGKLGAGGAELSVVDVGGVEEGSLGGADGTRGQVDGQLGDKAARGVGGVLGQAVLRRVGLGGGWGDGLGVERTVGGADGGGKEDIKGRLSKLEDVAVLGLDGERSITGSKVLCLGRVEGAGRAGGLGADAVDQGLVVRGGTSTDKSGVVDLVGEALLVGTGRSRSVVAKDSSAVGVLSVGERGDRQEDGSSGSNCVAHCCCDVYVYMKGG</sequence>
<dbReference type="EMBL" id="KV442016">
    <property type="protein sequence ID" value="OAQ34777.1"/>
    <property type="molecule type" value="Genomic_DNA"/>
</dbReference>
<gene>
    <name evidence="2" type="ORF">K457DRAFT_711849</name>
</gene>
<dbReference type="Proteomes" id="UP000078512">
    <property type="component" value="Unassembled WGS sequence"/>
</dbReference>
<dbReference type="OrthoDB" id="10625939at2759"/>
<feature type="compositionally biased region" description="Basic and acidic residues" evidence="1">
    <location>
        <begin position="9"/>
        <end position="25"/>
    </location>
</feature>